<proteinExistence type="predicted"/>
<comment type="caution">
    <text evidence="1">The sequence shown here is derived from an EMBL/GenBank/DDBJ whole genome shotgun (WGS) entry which is preliminary data.</text>
</comment>
<dbReference type="AlphaFoldDB" id="A0A8J2BNS4"/>
<keyword evidence="2" id="KW-1185">Reference proteome</keyword>
<evidence type="ECO:0000313" key="2">
    <source>
        <dbReference type="Proteomes" id="UP000663859"/>
    </source>
</evidence>
<name>A0A8J2BNS4_9BACT</name>
<protein>
    <submittedName>
        <fullName evidence="1">Uncharacterized protein</fullName>
    </submittedName>
</protein>
<sequence>MTVTVPFPSVWIRVLQPLILFPLESVPWLVASYLSPIVQDRFPHRLVPPGSMKDPQEEPSNRFGAERHACGLFPLARDPRCGIHIDGPLRGNAIETVAPPT</sequence>
<dbReference type="EMBL" id="CAJNOB010000045">
    <property type="protein sequence ID" value="CAF0702448.1"/>
    <property type="molecule type" value="Genomic_DNA"/>
</dbReference>
<reference evidence="1" key="1">
    <citation type="submission" date="2021-02" db="EMBL/GenBank/DDBJ databases">
        <authorList>
            <person name="Cremers G."/>
            <person name="Picone N."/>
        </authorList>
    </citation>
    <scope>NUCLEOTIDE SEQUENCE</scope>
    <source>
        <strain evidence="1">PQ17</strain>
    </source>
</reference>
<gene>
    <name evidence="1" type="ORF">MPNT_50078</name>
</gene>
<accession>A0A8J2BNS4</accession>
<evidence type="ECO:0000313" key="1">
    <source>
        <dbReference type="EMBL" id="CAF0702448.1"/>
    </source>
</evidence>
<dbReference type="Proteomes" id="UP000663859">
    <property type="component" value="Unassembled WGS sequence"/>
</dbReference>
<organism evidence="1 2">
    <name type="scientific">Candidatus Methylacidithermus pantelleriae</name>
    <dbReference type="NCBI Taxonomy" id="2744239"/>
    <lineage>
        <taxon>Bacteria</taxon>
        <taxon>Pseudomonadati</taxon>
        <taxon>Verrucomicrobiota</taxon>
        <taxon>Methylacidiphilae</taxon>
        <taxon>Methylacidiphilales</taxon>
        <taxon>Methylacidiphilaceae</taxon>
        <taxon>Candidatus Methylacidithermus</taxon>
    </lineage>
</organism>